<dbReference type="RefSeq" id="WP_171679107.1">
    <property type="nucleotide sequence ID" value="NZ_BAAAGT010000020.1"/>
</dbReference>
<evidence type="ECO:0000313" key="3">
    <source>
        <dbReference type="EMBL" id="NOL45810.1"/>
    </source>
</evidence>
<accession>A0A7Y4L7F9</accession>
<feature type="compositionally biased region" description="Gly residues" evidence="1">
    <location>
        <begin position="369"/>
        <end position="382"/>
    </location>
</feature>
<organism evidence="3 4">
    <name type="scientific">Kribbella sandramycini</name>
    <dbReference type="NCBI Taxonomy" id="60450"/>
    <lineage>
        <taxon>Bacteria</taxon>
        <taxon>Bacillati</taxon>
        <taxon>Actinomycetota</taxon>
        <taxon>Actinomycetes</taxon>
        <taxon>Propionibacteriales</taxon>
        <taxon>Kribbellaceae</taxon>
        <taxon>Kribbella</taxon>
    </lineage>
</organism>
<feature type="region of interest" description="Disordered" evidence="1">
    <location>
        <begin position="333"/>
        <end position="382"/>
    </location>
</feature>
<proteinExistence type="predicted"/>
<name>A0A7Y4L7F9_9ACTN</name>
<protein>
    <submittedName>
        <fullName evidence="3">Uncharacterized protein</fullName>
    </submittedName>
</protein>
<dbReference type="Proteomes" id="UP000534306">
    <property type="component" value="Unassembled WGS sequence"/>
</dbReference>
<reference evidence="2 5" key="2">
    <citation type="submission" date="2020-08" db="EMBL/GenBank/DDBJ databases">
        <title>Sequencing the genomes of 1000 actinobacteria strains.</title>
        <authorList>
            <person name="Klenk H.-P."/>
        </authorList>
    </citation>
    <scope>NUCLEOTIDE SEQUENCE [LARGE SCALE GENOMIC DNA]</scope>
    <source>
        <strain evidence="2 5">DSM 15626</strain>
    </source>
</reference>
<evidence type="ECO:0000313" key="5">
    <source>
        <dbReference type="Proteomes" id="UP000553957"/>
    </source>
</evidence>
<keyword evidence="4" id="KW-1185">Reference proteome</keyword>
<evidence type="ECO:0000313" key="4">
    <source>
        <dbReference type="Proteomes" id="UP000534306"/>
    </source>
</evidence>
<evidence type="ECO:0000256" key="1">
    <source>
        <dbReference type="SAM" id="MobiDB-lite"/>
    </source>
</evidence>
<evidence type="ECO:0000313" key="2">
    <source>
        <dbReference type="EMBL" id="MBB6570272.1"/>
    </source>
</evidence>
<dbReference type="EMBL" id="JABJRC010000017">
    <property type="protein sequence ID" value="NOL45810.1"/>
    <property type="molecule type" value="Genomic_DNA"/>
</dbReference>
<sequence length="382" mass="42032">MQSLWLARKIRKNTDRLAFAKAAKLIYSSPGDTGKILELFGERRDPEFTSNVLYGLQHASHTNHTEGHRPVPDVPPAVAAFLRDRFPEYLTQQGSTLVGRHDLAEWIVDAALKSTDAQARAELAALLSATDQPKLLDQLARAFSTAIHNEQGGYDSKVRLWTNREPTELTRILLANPNLPTPLTDEERATRGSYVSAANAVLAVFKGRLDRLPDFLLPQYATATVRDLLAAIDLPAPADFVERCRRVLRELPPGPAREHVVFEAIHAKPEAVAAAADARYAPENERDALVFLYITGQWDRYDEADPDGSKLIAYCAEHARPYVGTYRHQIERAAQASGRPDPCPKLPKPRPNPNPFRPYQSGGSWPTDPGGGSGGFSGGGSF</sequence>
<feature type="compositionally biased region" description="Low complexity" evidence="1">
    <location>
        <begin position="357"/>
        <end position="368"/>
    </location>
</feature>
<feature type="compositionally biased region" description="Pro residues" evidence="1">
    <location>
        <begin position="341"/>
        <end position="356"/>
    </location>
</feature>
<dbReference type="Proteomes" id="UP000553957">
    <property type="component" value="Unassembled WGS sequence"/>
</dbReference>
<dbReference type="EMBL" id="JACHKF010000001">
    <property type="protein sequence ID" value="MBB6570272.1"/>
    <property type="molecule type" value="Genomic_DNA"/>
</dbReference>
<dbReference type="AlphaFoldDB" id="A0A7Y4L7F9"/>
<comment type="caution">
    <text evidence="3">The sequence shown here is derived from an EMBL/GenBank/DDBJ whole genome shotgun (WGS) entry which is preliminary data.</text>
</comment>
<gene>
    <name evidence="2" type="ORF">HNR71_005909</name>
    <name evidence="3" type="ORF">HPO96_36760</name>
</gene>
<reference evidence="3 4" key="1">
    <citation type="submission" date="2020-05" db="EMBL/GenBank/DDBJ databases">
        <title>Genome sequence of Kribbella sandramycini ATCC 39419.</title>
        <authorList>
            <person name="Maclea K.S."/>
            <person name="Fair J.L."/>
        </authorList>
    </citation>
    <scope>NUCLEOTIDE SEQUENCE [LARGE SCALE GENOMIC DNA]</scope>
    <source>
        <strain evidence="3 4">ATCC 39419</strain>
    </source>
</reference>